<dbReference type="InterPro" id="IPR011010">
    <property type="entry name" value="DNA_brk_join_enz"/>
</dbReference>
<evidence type="ECO:0000313" key="6">
    <source>
        <dbReference type="Proteomes" id="UP001501598"/>
    </source>
</evidence>
<dbReference type="EMBL" id="BAABGT010000005">
    <property type="protein sequence ID" value="GAA4536605.1"/>
    <property type="molecule type" value="Genomic_DNA"/>
</dbReference>
<dbReference type="Gene3D" id="1.10.443.10">
    <property type="entry name" value="Intergrase catalytic core"/>
    <property type="match status" value="1"/>
</dbReference>
<evidence type="ECO:0000256" key="2">
    <source>
        <dbReference type="ARBA" id="ARBA00023125"/>
    </source>
</evidence>
<proteinExistence type="inferred from homology"/>
<dbReference type="InterPro" id="IPR002104">
    <property type="entry name" value="Integrase_catalytic"/>
</dbReference>
<dbReference type="Pfam" id="PF00589">
    <property type="entry name" value="Phage_integrase"/>
    <property type="match status" value="1"/>
</dbReference>
<organism evidence="5 6">
    <name type="scientific">Pseudonocardia xishanensis</name>
    <dbReference type="NCBI Taxonomy" id="630995"/>
    <lineage>
        <taxon>Bacteria</taxon>
        <taxon>Bacillati</taxon>
        <taxon>Actinomycetota</taxon>
        <taxon>Actinomycetes</taxon>
        <taxon>Pseudonocardiales</taxon>
        <taxon>Pseudonocardiaceae</taxon>
        <taxon>Pseudonocardia</taxon>
    </lineage>
</organism>
<dbReference type="InterPro" id="IPR010998">
    <property type="entry name" value="Integrase_recombinase_N"/>
</dbReference>
<comment type="caution">
    <text evidence="5">The sequence shown here is derived from an EMBL/GenBank/DDBJ whole genome shotgun (WGS) entry which is preliminary data.</text>
</comment>
<dbReference type="PANTHER" id="PTHR30349">
    <property type="entry name" value="PHAGE INTEGRASE-RELATED"/>
    <property type="match status" value="1"/>
</dbReference>
<evidence type="ECO:0000313" key="5">
    <source>
        <dbReference type="EMBL" id="GAA4536605.1"/>
    </source>
</evidence>
<name>A0ABP8RDZ4_9PSEU</name>
<keyword evidence="2" id="KW-0238">DNA-binding</keyword>
<gene>
    <name evidence="5" type="ORF">GCM10023175_03760</name>
</gene>
<feature type="domain" description="Tyr recombinase" evidence="4">
    <location>
        <begin position="233"/>
        <end position="433"/>
    </location>
</feature>
<dbReference type="InterPro" id="IPR050090">
    <property type="entry name" value="Tyrosine_recombinase_XerCD"/>
</dbReference>
<evidence type="ECO:0000256" key="3">
    <source>
        <dbReference type="ARBA" id="ARBA00023172"/>
    </source>
</evidence>
<dbReference type="Proteomes" id="UP001501598">
    <property type="component" value="Unassembled WGS sequence"/>
</dbReference>
<dbReference type="RefSeq" id="WP_345412026.1">
    <property type="nucleotide sequence ID" value="NZ_BAABGT010000005.1"/>
</dbReference>
<accession>A0ABP8RDZ4</accession>
<dbReference type="CDD" id="cd01189">
    <property type="entry name" value="INT_ICEBs1_C_like"/>
    <property type="match status" value="1"/>
</dbReference>
<dbReference type="SUPFAM" id="SSF56349">
    <property type="entry name" value="DNA breaking-rejoining enzymes"/>
    <property type="match status" value="1"/>
</dbReference>
<evidence type="ECO:0000256" key="1">
    <source>
        <dbReference type="ARBA" id="ARBA00008857"/>
    </source>
</evidence>
<sequence length="448" mass="50391">MASTGRRRRERGNITWLPSGSARVSVYAGIDQLTGKEIRLRETVSARPTRRETEREAEKVQTRLLNQVDERRSPRTEATVNELLDRWLDVLDVERKTRVNYVSKIEKHVRPTIGGLAVGRVKVETVEGLYGSMRRCRDHCRGRKFVQHRTSREHFCDEHTVRRRCSKVVTGDQSAPCRWCDRICRDHVCSPLAAGSIRVVHAILSGAFSRAVRWGWIATNPIDQVEAPSVPRPNPDPPSAAEAAELLAEAWKDEDWGTLVWFTMTTGARRGEICGMRWSDLDLATGVAVFRSSIGQIAGQQWEKDPKTHQHRRVTLDAELVEVLLEHRQRCDERAHAVDTTVRRDGFVFSPVPDCSRQTSPDTVTQRYGRMARRLGIDTHLHCLRHYSATELIAAGVDIRTVAGRLGHAGGGATTLRTYTAFVLEADQRAAKALAARRPRPNRPAAAS</sequence>
<evidence type="ECO:0000259" key="4">
    <source>
        <dbReference type="PROSITE" id="PS51898"/>
    </source>
</evidence>
<reference evidence="6" key="1">
    <citation type="journal article" date="2019" name="Int. J. Syst. Evol. Microbiol.">
        <title>The Global Catalogue of Microorganisms (GCM) 10K type strain sequencing project: providing services to taxonomists for standard genome sequencing and annotation.</title>
        <authorList>
            <consortium name="The Broad Institute Genomics Platform"/>
            <consortium name="The Broad Institute Genome Sequencing Center for Infectious Disease"/>
            <person name="Wu L."/>
            <person name="Ma J."/>
        </authorList>
    </citation>
    <scope>NUCLEOTIDE SEQUENCE [LARGE SCALE GENOMIC DNA]</scope>
    <source>
        <strain evidence="6">JCM 17906</strain>
    </source>
</reference>
<keyword evidence="3" id="KW-0233">DNA recombination</keyword>
<dbReference type="PANTHER" id="PTHR30349:SF41">
    <property type="entry name" value="INTEGRASE_RECOMBINASE PROTEIN MJ0367-RELATED"/>
    <property type="match status" value="1"/>
</dbReference>
<comment type="similarity">
    <text evidence="1">Belongs to the 'phage' integrase family.</text>
</comment>
<dbReference type="PROSITE" id="PS51898">
    <property type="entry name" value="TYR_RECOMBINASE"/>
    <property type="match status" value="1"/>
</dbReference>
<dbReference type="InterPro" id="IPR013762">
    <property type="entry name" value="Integrase-like_cat_sf"/>
</dbReference>
<keyword evidence="6" id="KW-1185">Reference proteome</keyword>
<dbReference type="Gene3D" id="1.10.150.130">
    <property type="match status" value="1"/>
</dbReference>
<protein>
    <recommendedName>
        <fullName evidence="4">Tyr recombinase domain-containing protein</fullName>
    </recommendedName>
</protein>